<comment type="caution">
    <text evidence="2">The sequence shown here is derived from an EMBL/GenBank/DDBJ whole genome shotgun (WGS) entry which is preliminary data.</text>
</comment>
<gene>
    <name evidence="2" type="ORF">Tco_0804557</name>
</gene>
<name>A0ABQ5A4M4_9ASTR</name>
<accession>A0ABQ5A4M4</accession>
<dbReference type="EMBL" id="BQNB010011975">
    <property type="protein sequence ID" value="GJS97589.1"/>
    <property type="molecule type" value="Genomic_DNA"/>
</dbReference>
<keyword evidence="1" id="KW-0732">Signal</keyword>
<dbReference type="Proteomes" id="UP001151760">
    <property type="component" value="Unassembled WGS sequence"/>
</dbReference>
<feature type="signal peptide" evidence="1">
    <location>
        <begin position="1"/>
        <end position="18"/>
    </location>
</feature>
<protein>
    <submittedName>
        <fullName evidence="2">Uncharacterized protein</fullName>
    </submittedName>
</protein>
<feature type="chain" id="PRO_5045945709" evidence="1">
    <location>
        <begin position="19"/>
        <end position="260"/>
    </location>
</feature>
<evidence type="ECO:0000313" key="3">
    <source>
        <dbReference type="Proteomes" id="UP001151760"/>
    </source>
</evidence>
<reference evidence="2" key="2">
    <citation type="submission" date="2022-01" db="EMBL/GenBank/DDBJ databases">
        <authorList>
            <person name="Yamashiro T."/>
            <person name="Shiraishi A."/>
            <person name="Satake H."/>
            <person name="Nakayama K."/>
        </authorList>
    </citation>
    <scope>NUCLEOTIDE SEQUENCE</scope>
</reference>
<organism evidence="2 3">
    <name type="scientific">Tanacetum coccineum</name>
    <dbReference type="NCBI Taxonomy" id="301880"/>
    <lineage>
        <taxon>Eukaryota</taxon>
        <taxon>Viridiplantae</taxon>
        <taxon>Streptophyta</taxon>
        <taxon>Embryophyta</taxon>
        <taxon>Tracheophyta</taxon>
        <taxon>Spermatophyta</taxon>
        <taxon>Magnoliopsida</taxon>
        <taxon>eudicotyledons</taxon>
        <taxon>Gunneridae</taxon>
        <taxon>Pentapetalae</taxon>
        <taxon>asterids</taxon>
        <taxon>campanulids</taxon>
        <taxon>Asterales</taxon>
        <taxon>Asteraceae</taxon>
        <taxon>Asteroideae</taxon>
        <taxon>Anthemideae</taxon>
        <taxon>Anthemidinae</taxon>
        <taxon>Tanacetum</taxon>
    </lineage>
</organism>
<keyword evidence="3" id="KW-1185">Reference proteome</keyword>
<evidence type="ECO:0000256" key="1">
    <source>
        <dbReference type="SAM" id="SignalP"/>
    </source>
</evidence>
<reference evidence="2" key="1">
    <citation type="journal article" date="2022" name="Int. J. Mol. Sci.">
        <title>Draft Genome of Tanacetum Coccineum: Genomic Comparison of Closely Related Tanacetum-Family Plants.</title>
        <authorList>
            <person name="Yamashiro T."/>
            <person name="Shiraishi A."/>
            <person name="Nakayama K."/>
            <person name="Satake H."/>
        </authorList>
    </citation>
    <scope>NUCLEOTIDE SEQUENCE</scope>
</reference>
<proteinExistence type="predicted"/>
<sequence>MVGALLLKNVGLLSLARSWEGCVASRAVPPPPGCATVAARRNRMLKISHPFSATLETGDLSPESTAAAVVPDTLEASYSFARSPDDAGVLRLPKRDVEMVTAMWKAPLGCGKHNSLTLVVSNSKWLSARLVNLTFYFNSMCLEGKEEEAVIWALEKKAVNCLSYNPNAPKLQSQVITNEGSGQVVNIADYGSLVVLGHFATVRRVIYVVRYSQVKPIKEEEEKSPEEESGSGDMAAATFFCKYLALRGVWLSLLQYSYKR</sequence>
<evidence type="ECO:0000313" key="2">
    <source>
        <dbReference type="EMBL" id="GJS97589.1"/>
    </source>
</evidence>